<accession>A0A2B4R490</accession>
<keyword evidence="3" id="KW-1185">Reference proteome</keyword>
<sequence>MFCLGCSSRLLTAAKFCHGCRLAIGVKDDDSLSIAELEMESLERKRHQSTPLTFVEYRARKGKERSSRFDSRKSVKKAKKENSESEVTIHIGLIRLQDGELKVIRGSTLPLKVLPSIGAEELLRRGNEKIVKFNSDLSLYGARSFALMYPDITKVKCPPGVTEPFTQQRYKEELGKSYNRTTLDLCKKTAIIDALFMNSYNSDESDSDFPTYEEETESEGIPSYKGDTWRPRVNHAVTDKLTTNSTTFHPAVTSTVTRNTFTDCTVQTASSNVCTVQTATNNISTVQTATSNVATVQTATSNIAPAETAANSDTLTQGVQSAITGKTQKTGQGRFLSDYWMRFFQNNEGQGGGHQPKQKAKADNPY</sequence>
<dbReference type="AlphaFoldDB" id="A0A2B4R490"/>
<evidence type="ECO:0000313" key="2">
    <source>
        <dbReference type="EMBL" id="PFX13154.1"/>
    </source>
</evidence>
<name>A0A2B4R490_STYPI</name>
<comment type="caution">
    <text evidence="2">The sequence shown here is derived from an EMBL/GenBank/DDBJ whole genome shotgun (WGS) entry which is preliminary data.</text>
</comment>
<dbReference type="OrthoDB" id="5990523at2759"/>
<organism evidence="2 3">
    <name type="scientific">Stylophora pistillata</name>
    <name type="common">Smooth cauliflower coral</name>
    <dbReference type="NCBI Taxonomy" id="50429"/>
    <lineage>
        <taxon>Eukaryota</taxon>
        <taxon>Metazoa</taxon>
        <taxon>Cnidaria</taxon>
        <taxon>Anthozoa</taxon>
        <taxon>Hexacorallia</taxon>
        <taxon>Scleractinia</taxon>
        <taxon>Astrocoeniina</taxon>
        <taxon>Pocilloporidae</taxon>
        <taxon>Stylophora</taxon>
    </lineage>
</organism>
<feature type="compositionally biased region" description="Acidic residues" evidence="1">
    <location>
        <begin position="203"/>
        <end position="218"/>
    </location>
</feature>
<feature type="region of interest" description="Disordered" evidence="1">
    <location>
        <begin position="346"/>
        <end position="366"/>
    </location>
</feature>
<gene>
    <name evidence="2" type="ORF">AWC38_SpisGene22790</name>
</gene>
<protein>
    <submittedName>
        <fullName evidence="2">Uncharacterized protein</fullName>
    </submittedName>
</protein>
<proteinExistence type="predicted"/>
<dbReference type="EMBL" id="LSMT01001057">
    <property type="protein sequence ID" value="PFX13154.1"/>
    <property type="molecule type" value="Genomic_DNA"/>
</dbReference>
<evidence type="ECO:0000313" key="3">
    <source>
        <dbReference type="Proteomes" id="UP000225706"/>
    </source>
</evidence>
<reference evidence="3" key="1">
    <citation type="journal article" date="2017" name="bioRxiv">
        <title>Comparative analysis of the genomes of Stylophora pistillata and Acropora digitifera provides evidence for extensive differences between species of corals.</title>
        <authorList>
            <person name="Voolstra C.R."/>
            <person name="Li Y."/>
            <person name="Liew Y.J."/>
            <person name="Baumgarten S."/>
            <person name="Zoccola D."/>
            <person name="Flot J.-F."/>
            <person name="Tambutte S."/>
            <person name="Allemand D."/>
            <person name="Aranda M."/>
        </authorList>
    </citation>
    <scope>NUCLEOTIDE SEQUENCE [LARGE SCALE GENOMIC DNA]</scope>
</reference>
<dbReference type="STRING" id="50429.A0A2B4R490"/>
<feature type="region of interest" description="Disordered" evidence="1">
    <location>
        <begin position="203"/>
        <end position="229"/>
    </location>
</feature>
<evidence type="ECO:0000256" key="1">
    <source>
        <dbReference type="SAM" id="MobiDB-lite"/>
    </source>
</evidence>
<dbReference type="Proteomes" id="UP000225706">
    <property type="component" value="Unassembled WGS sequence"/>
</dbReference>